<dbReference type="VEuPathDB" id="VectorBase:LLONM1_002169"/>
<dbReference type="GO" id="GO:0000166">
    <property type="term" value="F:nucleotide binding"/>
    <property type="evidence" value="ECO:0007669"/>
    <property type="project" value="InterPro"/>
</dbReference>
<reference evidence="12" key="3">
    <citation type="submission" date="2020-05" db="UniProtKB">
        <authorList>
            <consortium name="EnsemblMetazoa"/>
        </authorList>
    </citation>
    <scope>IDENTIFICATION</scope>
    <source>
        <strain evidence="12">Jacobina</strain>
    </source>
</reference>
<dbReference type="GO" id="GO:0006260">
    <property type="term" value="P:DNA replication"/>
    <property type="evidence" value="ECO:0007669"/>
    <property type="project" value="UniProtKB-KW"/>
</dbReference>
<dbReference type="AlphaFoldDB" id="A0A1B0CJT2"/>
<comment type="catalytic activity">
    <reaction evidence="8">
        <text>DNA(n) + a 2'-deoxyribonucleoside 5'-triphosphate = DNA(n+1) + diphosphate</text>
        <dbReference type="Rhea" id="RHEA:22508"/>
        <dbReference type="Rhea" id="RHEA-COMP:17339"/>
        <dbReference type="Rhea" id="RHEA-COMP:17340"/>
        <dbReference type="ChEBI" id="CHEBI:33019"/>
        <dbReference type="ChEBI" id="CHEBI:61560"/>
        <dbReference type="ChEBI" id="CHEBI:173112"/>
        <dbReference type="EC" id="2.7.7.7"/>
    </reaction>
</comment>
<evidence type="ECO:0000313" key="12">
    <source>
        <dbReference type="EnsemblMetazoa" id="LLOJ004785-PA"/>
    </source>
</evidence>
<dbReference type="EMBL" id="AJWK01014958">
    <property type="status" value="NOT_ANNOTATED_CDS"/>
    <property type="molecule type" value="Genomic_DNA"/>
</dbReference>
<dbReference type="InterPro" id="IPR023211">
    <property type="entry name" value="DNA_pol_palm_dom_sf"/>
</dbReference>
<dbReference type="EMBL" id="AJWK01014957">
    <property type="status" value="NOT_ANNOTATED_CDS"/>
    <property type="molecule type" value="Genomic_DNA"/>
</dbReference>
<evidence type="ECO:0000256" key="6">
    <source>
        <dbReference type="ARBA" id="ARBA00022932"/>
    </source>
</evidence>
<accession>A0A1B0CJT2</accession>
<evidence type="ECO:0000256" key="7">
    <source>
        <dbReference type="ARBA" id="ARBA00023125"/>
    </source>
</evidence>
<dbReference type="InterPro" id="IPR004868">
    <property type="entry name" value="DNA-dir_DNA_pol_B_mt/vir"/>
</dbReference>
<sequence>MSLFRLNLPSQEEREAFSINCQRDWQFRSIPPTPTLPPPPWHIEWTSFHSRPFPGYVCGSTKFRYRVKTIFLAPEVGDFLATSASNKLSPGVPHMMSLFRLNLPSQEEREAFSINCHRDWQFRSIPPTPTPRPYPLRGTSNGRRSTRDPFLVKSGDDDPVLQHGGGVETTDIETIQENKNIIVVEKLKSQNTHFNYTQLEIEFQLKKPENSTEGENWMEDAFDEMLKIVHMESKDGDKIVMKLFLRDNPNHRPIFIGIRPLSALNVPLIFAHLEKVQQSTTVFHSTDVLGVRAYLLHAMVGRGRHRDPSRMTAEEVQRFKCKSMIDVRSKKNCLPIAIILEITDSGFNLRSAVYGGRTEVFRLYHKCKPGDRIYYYDFTSLYPWANKYSKYFVGHPTIHKDIESQEEALKYDGVIKCKVLPPRGLYIPCLPYRCNNRLTFPLCRRCTENLNIFNCTHSDDERALTGFWSLDEVRLAVEHGYKIQKCFELWAYETSQYNRETGERGLFADYVDNFLKIKQESSGWPKDAKSDADKERYILEYLEKEGIQLEKDKIAVNKGMRSLSKIVLNSLWGRFIMREDYSKTTICNSSSELNDILQSENIEILDLYPAGPTQIFVSWKHIDEHEVPSKYVNLGVGICTTTNARIKLYSVLSKLGRNVFYCDTDSVIYLVPNGQENPLETGKFLGELTDELTDFSEGSYIDEFVSCGPKAYGLKIYSPGSDSYSYKVVFKGISMNREVEKQINFETLKNMVMTENDGIRVEYPDRITRQQLFQIQSGPCTKTANFTLMKRKCVENFDSLPFGY</sequence>
<keyword evidence="3" id="KW-0808">Transferase</keyword>
<reference evidence="11" key="2">
    <citation type="journal article" date="2020" name="BMC">
        <title>Leishmania infection induces a limited differential gene expression in the sand fly midgut.</title>
        <authorList>
            <person name="Coutinho-Abreu I.V."/>
            <person name="Serafim T.D."/>
            <person name="Meneses C."/>
            <person name="Kamhawi S."/>
            <person name="Oliveira F."/>
            <person name="Valenzuela J.G."/>
        </authorList>
    </citation>
    <scope>NUCLEOTIDE SEQUENCE</scope>
    <source>
        <strain evidence="11">Jacobina</strain>
        <tissue evidence="11">Midgut</tissue>
    </source>
</reference>
<dbReference type="VEuPathDB" id="VectorBase:LLOJ004785"/>
<comment type="similarity">
    <text evidence="1">Belongs to the DNA polymerase type-B family.</text>
</comment>
<keyword evidence="13" id="KW-1185">Reference proteome</keyword>
<evidence type="ECO:0000256" key="9">
    <source>
        <dbReference type="SAM" id="MobiDB-lite"/>
    </source>
</evidence>
<feature type="region of interest" description="Disordered" evidence="9">
    <location>
        <begin position="123"/>
        <end position="166"/>
    </location>
</feature>
<dbReference type="Gene3D" id="3.90.1600.10">
    <property type="entry name" value="Palm domain of DNA polymerase"/>
    <property type="match status" value="2"/>
</dbReference>
<dbReference type="EMBL" id="AJWK01014963">
    <property type="status" value="NOT_ANNOTATED_CDS"/>
    <property type="molecule type" value="Genomic_DNA"/>
</dbReference>
<dbReference type="SUPFAM" id="SSF56672">
    <property type="entry name" value="DNA/RNA polymerases"/>
    <property type="match status" value="1"/>
</dbReference>
<name>A0A1B0CJT2_LUTLO</name>
<evidence type="ECO:0000256" key="1">
    <source>
        <dbReference type="ARBA" id="ARBA00005755"/>
    </source>
</evidence>
<dbReference type="EMBL" id="AJWK01014961">
    <property type="status" value="NOT_ANNOTATED_CDS"/>
    <property type="molecule type" value="Genomic_DNA"/>
</dbReference>
<dbReference type="EMBL" id="AJWK01014959">
    <property type="status" value="NOT_ANNOTATED_CDS"/>
    <property type="molecule type" value="Genomic_DNA"/>
</dbReference>
<dbReference type="EMBL" id="AJWK01014960">
    <property type="status" value="NOT_ANNOTATED_CDS"/>
    <property type="molecule type" value="Genomic_DNA"/>
</dbReference>
<dbReference type="Proteomes" id="UP000092461">
    <property type="component" value="Unassembled WGS sequence"/>
</dbReference>
<dbReference type="PANTHER" id="PTHR33568">
    <property type="entry name" value="DNA POLYMERASE"/>
    <property type="match status" value="1"/>
</dbReference>
<evidence type="ECO:0000256" key="2">
    <source>
        <dbReference type="ARBA" id="ARBA00012417"/>
    </source>
</evidence>
<evidence type="ECO:0000256" key="5">
    <source>
        <dbReference type="ARBA" id="ARBA00022705"/>
    </source>
</evidence>
<keyword evidence="5" id="KW-0235">DNA replication</keyword>
<evidence type="ECO:0000313" key="13">
    <source>
        <dbReference type="Proteomes" id="UP000092461"/>
    </source>
</evidence>
<keyword evidence="6" id="KW-0239">DNA-directed DNA polymerase</keyword>
<feature type="domain" description="DNA-directed DNA polymerase family B mitochondria/virus" evidence="10">
    <location>
        <begin position="348"/>
        <end position="523"/>
    </location>
</feature>
<evidence type="ECO:0000256" key="4">
    <source>
        <dbReference type="ARBA" id="ARBA00022695"/>
    </source>
</evidence>
<dbReference type="EC" id="2.7.7.7" evidence="2"/>
<evidence type="ECO:0000259" key="10">
    <source>
        <dbReference type="Pfam" id="PF03175"/>
    </source>
</evidence>
<dbReference type="EMBL" id="AJWK01014962">
    <property type="status" value="NOT_ANNOTATED_CDS"/>
    <property type="molecule type" value="Genomic_DNA"/>
</dbReference>
<proteinExistence type="inferred from homology"/>
<organism evidence="12 13">
    <name type="scientific">Lutzomyia longipalpis</name>
    <name type="common">Sand fly</name>
    <dbReference type="NCBI Taxonomy" id="7200"/>
    <lineage>
        <taxon>Eukaryota</taxon>
        <taxon>Metazoa</taxon>
        <taxon>Ecdysozoa</taxon>
        <taxon>Arthropoda</taxon>
        <taxon>Hexapoda</taxon>
        <taxon>Insecta</taxon>
        <taxon>Pterygota</taxon>
        <taxon>Neoptera</taxon>
        <taxon>Endopterygota</taxon>
        <taxon>Diptera</taxon>
        <taxon>Nematocera</taxon>
        <taxon>Psychodoidea</taxon>
        <taxon>Psychodidae</taxon>
        <taxon>Lutzomyia</taxon>
        <taxon>Lutzomyia</taxon>
    </lineage>
</organism>
<keyword evidence="4" id="KW-0548">Nucleotidyltransferase</keyword>
<keyword evidence="7" id="KW-0238">DNA-binding</keyword>
<dbReference type="InterPro" id="IPR043502">
    <property type="entry name" value="DNA/RNA_pol_sf"/>
</dbReference>
<evidence type="ECO:0000256" key="8">
    <source>
        <dbReference type="ARBA" id="ARBA00049244"/>
    </source>
</evidence>
<dbReference type="GO" id="GO:0003677">
    <property type="term" value="F:DNA binding"/>
    <property type="evidence" value="ECO:0007669"/>
    <property type="project" value="UniProtKB-KW"/>
</dbReference>
<dbReference type="EMBL" id="GITU01002447">
    <property type="protein sequence ID" value="MBC1171150.1"/>
    <property type="molecule type" value="Transcribed_RNA"/>
</dbReference>
<evidence type="ECO:0000313" key="11">
    <source>
        <dbReference type="EMBL" id="MBC1171150.1"/>
    </source>
</evidence>
<reference evidence="13" key="1">
    <citation type="submission" date="2012-05" db="EMBL/GenBank/DDBJ databases">
        <title>Whole Genome Assembly of Lutzomyia longipalpis.</title>
        <authorList>
            <person name="Richards S."/>
            <person name="Qu C."/>
            <person name="Dillon R."/>
            <person name="Worley K."/>
            <person name="Scherer S."/>
            <person name="Batterton M."/>
            <person name="Taylor A."/>
            <person name="Hawes A."/>
            <person name="Hernandez B."/>
            <person name="Kovar C."/>
            <person name="Mandapat C."/>
            <person name="Pham C."/>
            <person name="Qu C."/>
            <person name="Jing C."/>
            <person name="Bess C."/>
            <person name="Bandaranaike D."/>
            <person name="Ngo D."/>
            <person name="Ongeri F."/>
            <person name="Arias F."/>
            <person name="Lara F."/>
            <person name="Weissenberger G."/>
            <person name="Kamau G."/>
            <person name="Han H."/>
            <person name="Shen H."/>
            <person name="Dinh H."/>
            <person name="Khalil I."/>
            <person name="Jones J."/>
            <person name="Shafer J."/>
            <person name="Jayaseelan J."/>
            <person name="Quiroz J."/>
            <person name="Blankenburg K."/>
            <person name="Nguyen L."/>
            <person name="Jackson L."/>
            <person name="Francisco L."/>
            <person name="Tang L.-Y."/>
            <person name="Pu L.-L."/>
            <person name="Perales L."/>
            <person name="Lorensuhewa L."/>
            <person name="Munidasa M."/>
            <person name="Coyle M."/>
            <person name="Taylor M."/>
            <person name="Puazo M."/>
            <person name="Firestine M."/>
            <person name="Scheel M."/>
            <person name="Javaid M."/>
            <person name="Wang M."/>
            <person name="Li M."/>
            <person name="Tabassum N."/>
            <person name="Saada N."/>
            <person name="Osuji N."/>
            <person name="Aqrawi P."/>
            <person name="Fu Q."/>
            <person name="Thornton R."/>
            <person name="Raj R."/>
            <person name="Goodspeed R."/>
            <person name="Mata R."/>
            <person name="Najjar R."/>
            <person name="Gubbala S."/>
            <person name="Lee S."/>
            <person name="Denson S."/>
            <person name="Patil S."/>
            <person name="Macmil S."/>
            <person name="Qi S."/>
            <person name="Matskevitch T."/>
            <person name="Palculict T."/>
            <person name="Mathew T."/>
            <person name="Vee V."/>
            <person name="Velamala V."/>
            <person name="Korchina V."/>
            <person name="Cai W."/>
            <person name="Liu W."/>
            <person name="Dai W."/>
            <person name="Zou X."/>
            <person name="Zhu Y."/>
            <person name="Zhang Y."/>
            <person name="Wu Y.-Q."/>
            <person name="Xin Y."/>
            <person name="Nazarath L."/>
            <person name="Kovar C."/>
            <person name="Han Y."/>
            <person name="Muzny D."/>
            <person name="Gibbs R."/>
        </authorList>
    </citation>
    <scope>NUCLEOTIDE SEQUENCE [LARGE SCALE GENOMIC DNA]</scope>
    <source>
        <strain evidence="13">Jacobina</strain>
    </source>
</reference>
<dbReference type="GO" id="GO:0003887">
    <property type="term" value="F:DNA-directed DNA polymerase activity"/>
    <property type="evidence" value="ECO:0007669"/>
    <property type="project" value="UniProtKB-KW"/>
</dbReference>
<evidence type="ECO:0000256" key="3">
    <source>
        <dbReference type="ARBA" id="ARBA00022679"/>
    </source>
</evidence>
<dbReference type="Pfam" id="PF03175">
    <property type="entry name" value="DNA_pol_B_2"/>
    <property type="match status" value="1"/>
</dbReference>
<dbReference type="EnsemblMetazoa" id="LLOJ004785-RA">
    <property type="protein sequence ID" value="LLOJ004785-PA"/>
    <property type="gene ID" value="LLOJ004785"/>
</dbReference>
<protein>
    <recommendedName>
        <fullName evidence="2">DNA-directed DNA polymerase</fullName>
        <ecNumber evidence="2">2.7.7.7</ecNumber>
    </recommendedName>
</protein>
<dbReference type="PANTHER" id="PTHR33568:SF3">
    <property type="entry name" value="DNA-DIRECTED DNA POLYMERASE"/>
    <property type="match status" value="1"/>
</dbReference>